<name>A0AA36FXI2_9BILA</name>
<reference evidence="1" key="1">
    <citation type="submission" date="2023-06" db="EMBL/GenBank/DDBJ databases">
        <authorList>
            <person name="Delattre M."/>
        </authorList>
    </citation>
    <scope>NUCLEOTIDE SEQUENCE</scope>
    <source>
        <strain evidence="1">AF72</strain>
    </source>
</reference>
<protein>
    <submittedName>
        <fullName evidence="1">Uncharacterized protein</fullName>
    </submittedName>
</protein>
<proteinExistence type="predicted"/>
<accession>A0AA36FXI2</accession>
<dbReference type="EMBL" id="CATQJA010001747">
    <property type="protein sequence ID" value="CAJ0568478.1"/>
    <property type="molecule type" value="Genomic_DNA"/>
</dbReference>
<gene>
    <name evidence="1" type="ORF">MSPICULIGERA_LOCUS6996</name>
</gene>
<comment type="caution">
    <text evidence="1">The sequence shown here is derived from an EMBL/GenBank/DDBJ whole genome shotgun (WGS) entry which is preliminary data.</text>
</comment>
<organism evidence="1 2">
    <name type="scientific">Mesorhabditis spiculigera</name>
    <dbReference type="NCBI Taxonomy" id="96644"/>
    <lineage>
        <taxon>Eukaryota</taxon>
        <taxon>Metazoa</taxon>
        <taxon>Ecdysozoa</taxon>
        <taxon>Nematoda</taxon>
        <taxon>Chromadorea</taxon>
        <taxon>Rhabditida</taxon>
        <taxon>Rhabditina</taxon>
        <taxon>Rhabditomorpha</taxon>
        <taxon>Rhabditoidea</taxon>
        <taxon>Rhabditidae</taxon>
        <taxon>Mesorhabditinae</taxon>
        <taxon>Mesorhabditis</taxon>
    </lineage>
</organism>
<sequence>MLQKFLYSCSFLFIGITAQLQNEELIRNFLASQDASDQQAIRSYLNENVRNISELVNQVSNEVSEYQMADASKALIEQASEIWANANLNLDEKLEQFDALKTQAQANAQTADDFSRVEDQIAEILASDVSSGHSRRKRALLARRIHMLQSTTVELP</sequence>
<keyword evidence="2" id="KW-1185">Reference proteome</keyword>
<evidence type="ECO:0000313" key="1">
    <source>
        <dbReference type="EMBL" id="CAJ0568478.1"/>
    </source>
</evidence>
<dbReference type="Proteomes" id="UP001177023">
    <property type="component" value="Unassembled WGS sequence"/>
</dbReference>
<dbReference type="AlphaFoldDB" id="A0AA36FXI2"/>
<feature type="non-terminal residue" evidence="1">
    <location>
        <position position="156"/>
    </location>
</feature>
<evidence type="ECO:0000313" key="2">
    <source>
        <dbReference type="Proteomes" id="UP001177023"/>
    </source>
</evidence>